<evidence type="ECO:0000259" key="3">
    <source>
        <dbReference type="PROSITE" id="PS51186"/>
    </source>
</evidence>
<keyword evidence="2" id="KW-0012">Acyltransferase</keyword>
<protein>
    <submittedName>
        <fullName evidence="4">GNAT family N-acetyltransferase</fullName>
    </submittedName>
</protein>
<dbReference type="AlphaFoldDB" id="A0A5C5GID0"/>
<organism evidence="4 5">
    <name type="scientific">Pelagovum pacificum</name>
    <dbReference type="NCBI Taxonomy" id="2588711"/>
    <lineage>
        <taxon>Bacteria</taxon>
        <taxon>Pseudomonadati</taxon>
        <taxon>Pseudomonadota</taxon>
        <taxon>Alphaproteobacteria</taxon>
        <taxon>Rhodobacterales</taxon>
        <taxon>Paracoccaceae</taxon>
        <taxon>Pelagovum</taxon>
    </lineage>
</organism>
<dbReference type="InterPro" id="IPR000182">
    <property type="entry name" value="GNAT_dom"/>
</dbReference>
<dbReference type="EMBL" id="VFFF01000001">
    <property type="protein sequence ID" value="TNY33641.1"/>
    <property type="molecule type" value="Genomic_DNA"/>
</dbReference>
<dbReference type="GO" id="GO:0016747">
    <property type="term" value="F:acyltransferase activity, transferring groups other than amino-acyl groups"/>
    <property type="evidence" value="ECO:0007669"/>
    <property type="project" value="InterPro"/>
</dbReference>
<sequence length="192" mass="21348">MIVRKGFHPDDRPVLARLYWQAFGGKLGRVLGPEQKALRFIEEMASPSHALCAYDGEVLIGVAGFHTRDGALVGGDFADLRRVYGLPGALWRAACLRLLERPMEQRQLLVDGIFVTEAERGRGVGTALIEALAREAQARHCREVLLDVVEDNVSARALYDRRGFQEVGERGSPLIRLLFGYGKATTMARRIM</sequence>
<evidence type="ECO:0000256" key="1">
    <source>
        <dbReference type="ARBA" id="ARBA00022679"/>
    </source>
</evidence>
<dbReference type="PANTHER" id="PTHR43877">
    <property type="entry name" value="AMINOALKYLPHOSPHONATE N-ACETYLTRANSFERASE-RELATED-RELATED"/>
    <property type="match status" value="1"/>
</dbReference>
<dbReference type="Pfam" id="PF00583">
    <property type="entry name" value="Acetyltransf_1"/>
    <property type="match status" value="1"/>
</dbReference>
<name>A0A5C5GID0_9RHOB</name>
<dbReference type="Proteomes" id="UP000314011">
    <property type="component" value="Unassembled WGS sequence"/>
</dbReference>
<evidence type="ECO:0000256" key="2">
    <source>
        <dbReference type="ARBA" id="ARBA00023315"/>
    </source>
</evidence>
<dbReference type="RefSeq" id="WP_140194329.1">
    <property type="nucleotide sequence ID" value="NZ_CP065915.1"/>
</dbReference>
<evidence type="ECO:0000313" key="5">
    <source>
        <dbReference type="Proteomes" id="UP000314011"/>
    </source>
</evidence>
<comment type="caution">
    <text evidence="4">The sequence shown here is derived from an EMBL/GenBank/DDBJ whole genome shotgun (WGS) entry which is preliminary data.</text>
</comment>
<accession>A0A5C5GID0</accession>
<proteinExistence type="predicted"/>
<reference evidence="4 5" key="1">
    <citation type="submission" date="2019-06" db="EMBL/GenBank/DDBJ databases">
        <title>Genome of new Rhodobacteraceae sp. SM1903.</title>
        <authorList>
            <person name="Ren X."/>
        </authorList>
    </citation>
    <scope>NUCLEOTIDE SEQUENCE [LARGE SCALE GENOMIC DNA]</scope>
    <source>
        <strain evidence="4 5">SM1903</strain>
    </source>
</reference>
<dbReference type="OrthoDB" id="273614at2"/>
<dbReference type="CDD" id="cd04301">
    <property type="entry name" value="NAT_SF"/>
    <property type="match status" value="1"/>
</dbReference>
<dbReference type="SUPFAM" id="SSF55729">
    <property type="entry name" value="Acyl-CoA N-acyltransferases (Nat)"/>
    <property type="match status" value="1"/>
</dbReference>
<keyword evidence="1 4" id="KW-0808">Transferase</keyword>
<dbReference type="Gene3D" id="3.40.630.30">
    <property type="match status" value="1"/>
</dbReference>
<dbReference type="InterPro" id="IPR016181">
    <property type="entry name" value="Acyl_CoA_acyltransferase"/>
</dbReference>
<keyword evidence="5" id="KW-1185">Reference proteome</keyword>
<dbReference type="PROSITE" id="PS51186">
    <property type="entry name" value="GNAT"/>
    <property type="match status" value="1"/>
</dbReference>
<feature type="domain" description="N-acetyltransferase" evidence="3">
    <location>
        <begin position="1"/>
        <end position="192"/>
    </location>
</feature>
<gene>
    <name evidence="4" type="ORF">FHY64_10315</name>
</gene>
<evidence type="ECO:0000313" key="4">
    <source>
        <dbReference type="EMBL" id="TNY33641.1"/>
    </source>
</evidence>
<dbReference type="InterPro" id="IPR050832">
    <property type="entry name" value="Bact_Acetyltransf"/>
</dbReference>